<feature type="compositionally biased region" description="Polar residues" evidence="1">
    <location>
        <begin position="585"/>
        <end position="600"/>
    </location>
</feature>
<dbReference type="VEuPathDB" id="TriTrypDB:BSAL_19555"/>
<accession>A0A0S4JG47</accession>
<feature type="region of interest" description="Disordered" evidence="1">
    <location>
        <begin position="1"/>
        <end position="72"/>
    </location>
</feature>
<evidence type="ECO:0000256" key="1">
    <source>
        <dbReference type="SAM" id="MobiDB-lite"/>
    </source>
</evidence>
<organism evidence="2 3">
    <name type="scientific">Bodo saltans</name>
    <name type="common">Flagellated protozoan</name>
    <dbReference type="NCBI Taxonomy" id="75058"/>
    <lineage>
        <taxon>Eukaryota</taxon>
        <taxon>Discoba</taxon>
        <taxon>Euglenozoa</taxon>
        <taxon>Kinetoplastea</taxon>
        <taxon>Metakinetoplastina</taxon>
        <taxon>Eubodonida</taxon>
        <taxon>Bodonidae</taxon>
        <taxon>Bodo</taxon>
    </lineage>
</organism>
<gene>
    <name evidence="2" type="ORF">BSAL_19555</name>
</gene>
<feature type="compositionally biased region" description="Acidic residues" evidence="1">
    <location>
        <begin position="207"/>
        <end position="216"/>
    </location>
</feature>
<reference evidence="3" key="1">
    <citation type="submission" date="2015-09" db="EMBL/GenBank/DDBJ databases">
        <authorList>
            <consortium name="Pathogen Informatics"/>
        </authorList>
    </citation>
    <scope>NUCLEOTIDE SEQUENCE [LARGE SCALE GENOMIC DNA]</scope>
    <source>
        <strain evidence="3">Lake Konstanz</strain>
    </source>
</reference>
<feature type="compositionally biased region" description="Polar residues" evidence="1">
    <location>
        <begin position="272"/>
        <end position="286"/>
    </location>
</feature>
<evidence type="ECO:0000313" key="2">
    <source>
        <dbReference type="EMBL" id="CUG89146.1"/>
    </source>
</evidence>
<dbReference type="AlphaFoldDB" id="A0A0S4JG47"/>
<feature type="compositionally biased region" description="Polar residues" evidence="1">
    <location>
        <begin position="137"/>
        <end position="150"/>
    </location>
</feature>
<feature type="compositionally biased region" description="Low complexity" evidence="1">
    <location>
        <begin position="20"/>
        <end position="33"/>
    </location>
</feature>
<proteinExistence type="predicted"/>
<sequence>MYLSRKRMEGTSRPTRRRFSSSSSSSSPSTSSSSDDDGSNSDANRRRMPFGTTPRFQGLAATANATPGNSDATTETLMLTELLQLSSHERAARNAMTTLEERLHQRHARLFILMQQEVTHEKPTTEATSSRAEHANINESPMPSATTRALFSSPRESLHTTGALRHLTPTASSKDAPPDSLPQLANTGVKDVHSSPSTTIARCGVSSDEDNEEEGPAEQTLAVMQEPQREAPMHARGLHPRDDGQPQEQLPDGVSAMDVKAPTGEGNRPPLAQQQSWCEMQTSPSALQRRARPLSLPQDASDLRPTPPRMPPSHHASGACSYVQQSTVTPDGKSVGRRDGRNMLLRATTHRAIVRASGGQQRTPVSMLTPLPSSIRQLSHQEAHDLYFATICVPESFEQRLQRTALEAKRVADSEMEYIRMTASEWEARRVHDASEKSRLEAAEESMRKELHACAEERSWWALQLFHVTAVSLLLHGHTSASLRYDRVRLDGDELLWDEVDAAGSIDVVSQESWIRLLMCREECLMWLLCMQAAGASRARACSSFQRGLHTHAHPLSLVASPRSIPDSSARGDEYATPLSEAATRPTSQMWSTMPPSNQQHRATLGSVLPLAPTSSFTRDRMTSGRARFQFTFIPTPSSNSLPQDFTLEQRREFTKCMQQEKR</sequence>
<evidence type="ECO:0000313" key="3">
    <source>
        <dbReference type="Proteomes" id="UP000051952"/>
    </source>
</evidence>
<name>A0A0S4JG47_BODSA</name>
<keyword evidence="3" id="KW-1185">Reference proteome</keyword>
<feature type="compositionally biased region" description="Polar residues" evidence="1">
    <location>
        <begin position="63"/>
        <end position="72"/>
    </location>
</feature>
<feature type="compositionally biased region" description="Basic and acidic residues" evidence="1">
    <location>
        <begin position="227"/>
        <end position="244"/>
    </location>
</feature>
<feature type="region of interest" description="Disordered" evidence="1">
    <location>
        <begin position="120"/>
        <end position="338"/>
    </location>
</feature>
<dbReference type="EMBL" id="CYKH01001710">
    <property type="protein sequence ID" value="CUG89146.1"/>
    <property type="molecule type" value="Genomic_DNA"/>
</dbReference>
<protein>
    <submittedName>
        <fullName evidence="2">Uncharacterized protein</fullName>
    </submittedName>
</protein>
<dbReference type="Proteomes" id="UP000051952">
    <property type="component" value="Unassembled WGS sequence"/>
</dbReference>
<feature type="compositionally biased region" description="Basic and acidic residues" evidence="1">
    <location>
        <begin position="1"/>
        <end position="10"/>
    </location>
</feature>
<feature type="region of interest" description="Disordered" evidence="1">
    <location>
        <begin position="560"/>
        <end position="600"/>
    </location>
</feature>